<accession>B7GDM6</accession>
<feature type="region of interest" description="Disordered" evidence="1">
    <location>
        <begin position="718"/>
        <end position="742"/>
    </location>
</feature>
<proteinExistence type="predicted"/>
<evidence type="ECO:0000313" key="2">
    <source>
        <dbReference type="EMBL" id="EEC43288.1"/>
    </source>
</evidence>
<protein>
    <submittedName>
        <fullName evidence="2">Uncharacterized protein</fullName>
    </submittedName>
</protein>
<keyword evidence="3" id="KW-1185">Reference proteome</keyword>
<evidence type="ECO:0000256" key="1">
    <source>
        <dbReference type="SAM" id="MobiDB-lite"/>
    </source>
</evidence>
<dbReference type="EMBL" id="CM000630">
    <property type="protein sequence ID" value="EEC43288.1"/>
    <property type="molecule type" value="Genomic_DNA"/>
</dbReference>
<evidence type="ECO:0000313" key="3">
    <source>
        <dbReference type="Proteomes" id="UP000000759"/>
    </source>
</evidence>
<sequence>MATMNGFDMGFGANAAAVFGSLEMDGDEYVRCMLCHSAGVDVRVSSCGCTSHARCIQLNPHGSLSNCPFCTKPTQGLVLFPMSFREIDEAHRTASALPPKPQNRGRKRKTGADLIEDKGYVAERRTGRWTNEEMSFCDKLMDKFANGDLPVADGVKLNEFLGNMLKSKQSRLTKKMKNAKLSSKTYQKGIGCLTATDASEFSDLEELFFQAIPDLQERAEIKFHMQKEWREQFSRVCATVGQPLDADSWLGSVEEMDRRASQTRDAARMAKRKLMMGVALRTDSQNADDGVFIEKTEAEARAAGSTYTSERDVEDEMLSILAEDKAAAQAIDLNGKSSLLHSAPFLSKTTSYLQRLGIPFEHVDLWVPSFVPGDGEDLDSTTCRLCFAGSATVDKVIEQDGKSGRSLTTEERFNLFAFGDYSQKFSFDVGCGLPGRVYESGRPTWEQSVHNAPHNHFERCGGALQWGIKTVVGIPIASPNVGRIVVTLYSCYDRPKDEDLVSRLSEEFTRLMPSPKWKLVVDIGDVEETPSATYATAGTTSSTAAQVDGHDASDNSKESIDISIVASVASNPVEVASSNPAAISAYSGAEARDPRIEQVVAMMGDFMPSDPNSLMAPYMQGFMSLRLLLLRHSLTSEESELSRTILDSFSSYTAGGRDRGDIAIMLARDFMFLSHQQQQAHHPSFLNLGENMMGSVAGAHTTTNTGLSLFGLPSTSSSLQNSPALTPIPGPGTNDSMSIVSN</sequence>
<dbReference type="PaxDb" id="2850-Phatr50304"/>
<gene>
    <name evidence="2" type="ORF">PHATRDRAFT_50304</name>
</gene>
<reference evidence="3" key="2">
    <citation type="submission" date="2008-08" db="EMBL/GenBank/DDBJ databases">
        <authorList>
            <consortium name="Diatom Consortium"/>
            <person name="Grigoriev I."/>
            <person name="Grimwood J."/>
            <person name="Kuo A."/>
            <person name="Otillar R.P."/>
            <person name="Salamov A."/>
            <person name="Detter J.C."/>
            <person name="Lindquist E."/>
            <person name="Shapiro H."/>
            <person name="Lucas S."/>
            <person name="Glavina del Rio T."/>
            <person name="Pitluck S."/>
            <person name="Rokhsar D."/>
            <person name="Bowler C."/>
        </authorList>
    </citation>
    <scope>GENOME REANNOTATION</scope>
    <source>
        <strain evidence="3">CCAP 1055/1</strain>
    </source>
</reference>
<dbReference type="CDD" id="cd16448">
    <property type="entry name" value="RING-H2"/>
    <property type="match status" value="1"/>
</dbReference>
<dbReference type="GeneID" id="7199053"/>
<dbReference type="eggNOG" id="ENOG502SHPV">
    <property type="taxonomic scope" value="Eukaryota"/>
</dbReference>
<organism evidence="2 3">
    <name type="scientific">Phaeodactylum tricornutum (strain CCAP 1055/1)</name>
    <dbReference type="NCBI Taxonomy" id="556484"/>
    <lineage>
        <taxon>Eukaryota</taxon>
        <taxon>Sar</taxon>
        <taxon>Stramenopiles</taxon>
        <taxon>Ochrophyta</taxon>
        <taxon>Bacillariophyta</taxon>
        <taxon>Bacillariophyceae</taxon>
        <taxon>Bacillariophycidae</taxon>
        <taxon>Naviculales</taxon>
        <taxon>Phaeodactylaceae</taxon>
        <taxon>Phaeodactylum</taxon>
    </lineage>
</organism>
<feature type="region of interest" description="Disordered" evidence="1">
    <location>
        <begin position="532"/>
        <end position="555"/>
    </location>
</feature>
<dbReference type="RefSeq" id="XP_002185156.1">
    <property type="nucleotide sequence ID" value="XM_002185120.1"/>
</dbReference>
<feature type="compositionally biased region" description="Polar residues" evidence="1">
    <location>
        <begin position="733"/>
        <end position="742"/>
    </location>
</feature>
<dbReference type="InParanoid" id="B7GDM6"/>
<dbReference type="PANTHER" id="PTHR35213">
    <property type="entry name" value="RING-TYPE DOMAIN-CONTAINING PROTEIN-RELATED"/>
    <property type="match status" value="1"/>
</dbReference>
<dbReference type="KEGG" id="pti:PHATRDRAFT_50304"/>
<dbReference type="InterPro" id="IPR029016">
    <property type="entry name" value="GAF-like_dom_sf"/>
</dbReference>
<dbReference type="PANTHER" id="PTHR35213:SF3">
    <property type="entry name" value="MYB-LIKE DOMAIN-CONTAINING PROTEIN"/>
    <property type="match status" value="1"/>
</dbReference>
<feature type="region of interest" description="Disordered" evidence="1">
    <location>
        <begin position="91"/>
        <end position="111"/>
    </location>
</feature>
<dbReference type="AlphaFoldDB" id="B7GDM6"/>
<feature type="compositionally biased region" description="Low complexity" evidence="1">
    <location>
        <begin position="532"/>
        <end position="545"/>
    </location>
</feature>
<dbReference type="HOGENOM" id="CLU_316550_0_0_1"/>
<name>B7GDM6_PHATC</name>
<dbReference type="Gene3D" id="3.30.450.40">
    <property type="match status" value="1"/>
</dbReference>
<dbReference type="Proteomes" id="UP000000759">
    <property type="component" value="Chromosome 28"/>
</dbReference>
<reference evidence="2 3" key="1">
    <citation type="journal article" date="2008" name="Nature">
        <title>The Phaeodactylum genome reveals the evolutionary history of diatom genomes.</title>
        <authorList>
            <person name="Bowler C."/>
            <person name="Allen A.E."/>
            <person name="Badger J.H."/>
            <person name="Grimwood J."/>
            <person name="Jabbari K."/>
            <person name="Kuo A."/>
            <person name="Maheswari U."/>
            <person name="Martens C."/>
            <person name="Maumus F."/>
            <person name="Otillar R.P."/>
            <person name="Rayko E."/>
            <person name="Salamov A."/>
            <person name="Vandepoele K."/>
            <person name="Beszteri B."/>
            <person name="Gruber A."/>
            <person name="Heijde M."/>
            <person name="Katinka M."/>
            <person name="Mock T."/>
            <person name="Valentin K."/>
            <person name="Verret F."/>
            <person name="Berges J.A."/>
            <person name="Brownlee C."/>
            <person name="Cadoret J.P."/>
            <person name="Chiovitti A."/>
            <person name="Choi C.J."/>
            <person name="Coesel S."/>
            <person name="De Martino A."/>
            <person name="Detter J.C."/>
            <person name="Durkin C."/>
            <person name="Falciatore A."/>
            <person name="Fournet J."/>
            <person name="Haruta M."/>
            <person name="Huysman M.J."/>
            <person name="Jenkins B.D."/>
            <person name="Jiroutova K."/>
            <person name="Jorgensen R.E."/>
            <person name="Joubert Y."/>
            <person name="Kaplan A."/>
            <person name="Kroger N."/>
            <person name="Kroth P.G."/>
            <person name="La Roche J."/>
            <person name="Lindquist E."/>
            <person name="Lommer M."/>
            <person name="Martin-Jezequel V."/>
            <person name="Lopez P.J."/>
            <person name="Lucas S."/>
            <person name="Mangogna M."/>
            <person name="McGinnis K."/>
            <person name="Medlin L.K."/>
            <person name="Montsant A."/>
            <person name="Oudot-Le Secq M.P."/>
            <person name="Napoli C."/>
            <person name="Obornik M."/>
            <person name="Parker M.S."/>
            <person name="Petit J.L."/>
            <person name="Porcel B.M."/>
            <person name="Poulsen N."/>
            <person name="Robison M."/>
            <person name="Rychlewski L."/>
            <person name="Rynearson T.A."/>
            <person name="Schmutz J."/>
            <person name="Shapiro H."/>
            <person name="Siaut M."/>
            <person name="Stanley M."/>
            <person name="Sussman M.R."/>
            <person name="Taylor A.R."/>
            <person name="Vardi A."/>
            <person name="von Dassow P."/>
            <person name="Vyverman W."/>
            <person name="Willis A."/>
            <person name="Wyrwicz L.S."/>
            <person name="Rokhsar D.S."/>
            <person name="Weissenbach J."/>
            <person name="Armbrust E.V."/>
            <person name="Green B.R."/>
            <person name="Van de Peer Y."/>
            <person name="Grigoriev I.V."/>
        </authorList>
    </citation>
    <scope>NUCLEOTIDE SEQUENCE [LARGE SCALE GENOMIC DNA]</scope>
    <source>
        <strain evidence="2 3">CCAP 1055/1</strain>
    </source>
</reference>
<dbReference type="OrthoDB" id="37418at2759"/>
<dbReference type="SUPFAM" id="SSF57850">
    <property type="entry name" value="RING/U-box"/>
    <property type="match status" value="1"/>
</dbReference>